<evidence type="ECO:0000313" key="2">
    <source>
        <dbReference type="EMBL" id="CAG6680871.1"/>
    </source>
</evidence>
<keyword evidence="1" id="KW-0812">Transmembrane</keyword>
<name>A0A8D8T2R6_9HEMI</name>
<keyword evidence="1" id="KW-0472">Membrane</keyword>
<evidence type="ECO:0000256" key="1">
    <source>
        <dbReference type="SAM" id="Phobius"/>
    </source>
</evidence>
<dbReference type="AlphaFoldDB" id="A0A8D8T2R6"/>
<organism evidence="2">
    <name type="scientific">Cacopsylla melanoneura</name>
    <dbReference type="NCBI Taxonomy" id="428564"/>
    <lineage>
        <taxon>Eukaryota</taxon>
        <taxon>Metazoa</taxon>
        <taxon>Ecdysozoa</taxon>
        <taxon>Arthropoda</taxon>
        <taxon>Hexapoda</taxon>
        <taxon>Insecta</taxon>
        <taxon>Pterygota</taxon>
        <taxon>Neoptera</taxon>
        <taxon>Paraneoptera</taxon>
        <taxon>Hemiptera</taxon>
        <taxon>Sternorrhyncha</taxon>
        <taxon>Psylloidea</taxon>
        <taxon>Psyllidae</taxon>
        <taxon>Psyllinae</taxon>
        <taxon>Cacopsylla</taxon>
    </lineage>
</organism>
<proteinExistence type="predicted"/>
<reference evidence="2" key="1">
    <citation type="submission" date="2021-05" db="EMBL/GenBank/DDBJ databases">
        <authorList>
            <person name="Alioto T."/>
            <person name="Alioto T."/>
            <person name="Gomez Garrido J."/>
        </authorList>
    </citation>
    <scope>NUCLEOTIDE SEQUENCE</scope>
</reference>
<protein>
    <submittedName>
        <fullName evidence="2">Uncharacterized protein</fullName>
    </submittedName>
</protein>
<accession>A0A8D8T2R6</accession>
<sequence>MQSVEAKNLMFRHVWDRFFFYLEYIHVCSVLYLYGYTRRLSGRHFWDRIDSIFGFMTLNLCSFLSVYILSFHIIHLVTQLVRYFCKSKRSKSKGLKKSYSRIINKIVNK</sequence>
<feature type="transmembrane region" description="Helical" evidence="1">
    <location>
        <begin position="56"/>
        <end position="81"/>
    </location>
</feature>
<feature type="transmembrane region" description="Helical" evidence="1">
    <location>
        <begin position="18"/>
        <end position="36"/>
    </location>
</feature>
<dbReference type="EMBL" id="HBUF01253454">
    <property type="protein sequence ID" value="CAG6680871.1"/>
    <property type="molecule type" value="Transcribed_RNA"/>
</dbReference>
<keyword evidence="1" id="KW-1133">Transmembrane helix</keyword>